<evidence type="ECO:0000256" key="2">
    <source>
        <dbReference type="ARBA" id="ARBA00023125"/>
    </source>
</evidence>
<keyword evidence="5" id="KW-1185">Reference proteome</keyword>
<keyword evidence="2" id="KW-0238">DNA-binding</keyword>
<dbReference type="InterPro" id="IPR050109">
    <property type="entry name" value="HTH-type_TetR-like_transc_reg"/>
</dbReference>
<keyword evidence="3" id="KW-0804">Transcription</keyword>
<protein>
    <submittedName>
        <fullName evidence="4">TetR family transcriptional regulator</fullName>
    </submittedName>
</protein>
<dbReference type="GO" id="GO:0000976">
    <property type="term" value="F:transcription cis-regulatory region binding"/>
    <property type="evidence" value="ECO:0007669"/>
    <property type="project" value="TreeGrafter"/>
</dbReference>
<dbReference type="InterPro" id="IPR011075">
    <property type="entry name" value="TetR_C"/>
</dbReference>
<dbReference type="AlphaFoldDB" id="A0A7I7MQW8"/>
<dbReference type="EMBL" id="AP022575">
    <property type="protein sequence ID" value="BBX74496.1"/>
    <property type="molecule type" value="Genomic_DNA"/>
</dbReference>
<dbReference type="SUPFAM" id="SSF48498">
    <property type="entry name" value="Tetracyclin repressor-like, C-terminal domain"/>
    <property type="match status" value="1"/>
</dbReference>
<gene>
    <name evidence="4" type="ORF">MSHI_24020</name>
</gene>
<dbReference type="PRINTS" id="PR00455">
    <property type="entry name" value="HTHTETR"/>
</dbReference>
<dbReference type="InterPro" id="IPR009057">
    <property type="entry name" value="Homeodomain-like_sf"/>
</dbReference>
<sequence length="211" mass="22477">MKADPSCVDKAPGAGRPRDPRIDSAILSATAELLVHLGYANLSLGAVAERAGTTKSALYRRWSSKAELVHEAAFPAAPTALQAPAGDIAADVALMIAATRDVFTTPVVRAALPGLVADMTADAELNARVLARLADLFTAVRVRLREAVDRGEAHPDVNPDRLIEVIGGATMLRMLLYPDQMLDDTWVEQTTAIVLHGVVRRPATRQGPITD</sequence>
<organism evidence="4 5">
    <name type="scientific">Mycobacterium shinjukuense</name>
    <dbReference type="NCBI Taxonomy" id="398694"/>
    <lineage>
        <taxon>Bacteria</taxon>
        <taxon>Bacillati</taxon>
        <taxon>Actinomycetota</taxon>
        <taxon>Actinomycetes</taxon>
        <taxon>Mycobacteriales</taxon>
        <taxon>Mycobacteriaceae</taxon>
        <taxon>Mycobacterium</taxon>
    </lineage>
</organism>
<evidence type="ECO:0000256" key="1">
    <source>
        <dbReference type="ARBA" id="ARBA00023015"/>
    </source>
</evidence>
<dbReference type="Gene3D" id="1.10.357.10">
    <property type="entry name" value="Tetracycline Repressor, domain 2"/>
    <property type="match status" value="1"/>
</dbReference>
<dbReference type="PANTHER" id="PTHR30055">
    <property type="entry name" value="HTH-TYPE TRANSCRIPTIONAL REGULATOR RUTR"/>
    <property type="match status" value="1"/>
</dbReference>
<evidence type="ECO:0000313" key="4">
    <source>
        <dbReference type="EMBL" id="BBX74496.1"/>
    </source>
</evidence>
<dbReference type="KEGG" id="mshj:MSHI_24020"/>
<proteinExistence type="predicted"/>
<dbReference type="Proteomes" id="UP000467236">
    <property type="component" value="Chromosome"/>
</dbReference>
<evidence type="ECO:0000256" key="3">
    <source>
        <dbReference type="ARBA" id="ARBA00023163"/>
    </source>
</evidence>
<dbReference type="GO" id="GO:0003700">
    <property type="term" value="F:DNA-binding transcription factor activity"/>
    <property type="evidence" value="ECO:0007669"/>
    <property type="project" value="TreeGrafter"/>
</dbReference>
<accession>A0A7I7MQW8</accession>
<dbReference type="Pfam" id="PF00440">
    <property type="entry name" value="TetR_N"/>
    <property type="match status" value="1"/>
</dbReference>
<dbReference type="InterPro" id="IPR001647">
    <property type="entry name" value="HTH_TetR"/>
</dbReference>
<keyword evidence="1" id="KW-0805">Transcription regulation</keyword>
<dbReference type="Pfam" id="PF16859">
    <property type="entry name" value="TetR_C_11"/>
    <property type="match status" value="1"/>
</dbReference>
<reference evidence="4 5" key="1">
    <citation type="journal article" date="2019" name="Emerg. Microbes Infect.">
        <title>Comprehensive subspecies identification of 175 nontuberculous mycobacteria species based on 7547 genomic profiles.</title>
        <authorList>
            <person name="Matsumoto Y."/>
            <person name="Kinjo T."/>
            <person name="Motooka D."/>
            <person name="Nabeya D."/>
            <person name="Jung N."/>
            <person name="Uechi K."/>
            <person name="Horii T."/>
            <person name="Iida T."/>
            <person name="Fujita J."/>
            <person name="Nakamura S."/>
        </authorList>
    </citation>
    <scope>NUCLEOTIDE SEQUENCE [LARGE SCALE GENOMIC DNA]</scope>
    <source>
        <strain evidence="4 5">JCM 14233</strain>
    </source>
</reference>
<evidence type="ECO:0000313" key="5">
    <source>
        <dbReference type="Proteomes" id="UP000467236"/>
    </source>
</evidence>
<name>A0A7I7MQW8_9MYCO</name>
<dbReference type="PROSITE" id="PS50977">
    <property type="entry name" value="HTH_TETR_2"/>
    <property type="match status" value="1"/>
</dbReference>
<dbReference type="PANTHER" id="PTHR30055:SF230">
    <property type="entry name" value="TRANSCRIPTIONAL REGULATORY PROTEIN (PROBABLY TETR-FAMILY)-RELATED"/>
    <property type="match status" value="1"/>
</dbReference>
<dbReference type="RefSeq" id="WP_083049798.1">
    <property type="nucleotide sequence ID" value="NZ_AP022575.1"/>
</dbReference>
<dbReference type="Gene3D" id="1.10.10.60">
    <property type="entry name" value="Homeodomain-like"/>
    <property type="match status" value="1"/>
</dbReference>
<dbReference type="SUPFAM" id="SSF46689">
    <property type="entry name" value="Homeodomain-like"/>
    <property type="match status" value="1"/>
</dbReference>
<dbReference type="InterPro" id="IPR036271">
    <property type="entry name" value="Tet_transcr_reg_TetR-rel_C_sf"/>
</dbReference>
<dbReference type="OrthoDB" id="9796019at2"/>